<dbReference type="EMBL" id="JARJCW010000016">
    <property type="protein sequence ID" value="KAJ7215884.1"/>
    <property type="molecule type" value="Genomic_DNA"/>
</dbReference>
<sequence length="409" mass="44263">MVAGVYAAAGACTVHAGARRSSGACSEARIRPAAGRAAGSSAGHAPLCTACAVHASHMCDVCSGSACRRVRRAAGRVAGSSVGPGEVLAFGVRWVAARRLHACGGGERRVRKRTPRGAAAAYTAHMRPTLLPARRTRYTADIPAARPVARRTRAPHRRVRLQALPLHTSHMCDACMAHGPHAVHSGACPALCVHGGAGPALYMREHARTACGGVWACVALRTCTGCAAAALEYMRSGGAHAYGIRGERRLAVPRQFLSMRAQRAHWGAACRWGRQWAYTGGGRVTVSGGYWRTCTPMRWQIETDGHTCFDPMGNDKNITRHSTYTQRFNLFRECTLLPELHKLSEPRCRRHVYQSPIALQSCPLVHNALRRAMYANLGLWRCYMVAPTATDATSGNSRTSPHYMDFTFP</sequence>
<dbReference type="AlphaFoldDB" id="A0AAD6VLM4"/>
<dbReference type="Proteomes" id="UP001219525">
    <property type="component" value="Unassembled WGS sequence"/>
</dbReference>
<keyword evidence="2" id="KW-1185">Reference proteome</keyword>
<proteinExistence type="predicted"/>
<organism evidence="1 2">
    <name type="scientific">Mycena pura</name>
    <dbReference type="NCBI Taxonomy" id="153505"/>
    <lineage>
        <taxon>Eukaryota</taxon>
        <taxon>Fungi</taxon>
        <taxon>Dikarya</taxon>
        <taxon>Basidiomycota</taxon>
        <taxon>Agaricomycotina</taxon>
        <taxon>Agaricomycetes</taxon>
        <taxon>Agaricomycetidae</taxon>
        <taxon>Agaricales</taxon>
        <taxon>Marasmiineae</taxon>
        <taxon>Mycenaceae</taxon>
        <taxon>Mycena</taxon>
    </lineage>
</organism>
<reference evidence="1" key="1">
    <citation type="submission" date="2023-03" db="EMBL/GenBank/DDBJ databases">
        <title>Massive genome expansion in bonnet fungi (Mycena s.s.) driven by repeated elements and novel gene families across ecological guilds.</title>
        <authorList>
            <consortium name="Lawrence Berkeley National Laboratory"/>
            <person name="Harder C.B."/>
            <person name="Miyauchi S."/>
            <person name="Viragh M."/>
            <person name="Kuo A."/>
            <person name="Thoen E."/>
            <person name="Andreopoulos B."/>
            <person name="Lu D."/>
            <person name="Skrede I."/>
            <person name="Drula E."/>
            <person name="Henrissat B."/>
            <person name="Morin E."/>
            <person name="Kohler A."/>
            <person name="Barry K."/>
            <person name="LaButti K."/>
            <person name="Morin E."/>
            <person name="Salamov A."/>
            <person name="Lipzen A."/>
            <person name="Mereny Z."/>
            <person name="Hegedus B."/>
            <person name="Baldrian P."/>
            <person name="Stursova M."/>
            <person name="Weitz H."/>
            <person name="Taylor A."/>
            <person name="Grigoriev I.V."/>
            <person name="Nagy L.G."/>
            <person name="Martin F."/>
            <person name="Kauserud H."/>
        </authorList>
    </citation>
    <scope>NUCLEOTIDE SEQUENCE</scope>
    <source>
        <strain evidence="1">9144</strain>
    </source>
</reference>
<name>A0AAD6VLM4_9AGAR</name>
<comment type="caution">
    <text evidence="1">The sequence shown here is derived from an EMBL/GenBank/DDBJ whole genome shotgun (WGS) entry which is preliminary data.</text>
</comment>
<accession>A0AAD6VLM4</accession>
<evidence type="ECO:0000313" key="2">
    <source>
        <dbReference type="Proteomes" id="UP001219525"/>
    </source>
</evidence>
<evidence type="ECO:0000313" key="1">
    <source>
        <dbReference type="EMBL" id="KAJ7215884.1"/>
    </source>
</evidence>
<gene>
    <name evidence="1" type="ORF">GGX14DRAFT_391564</name>
</gene>
<protein>
    <submittedName>
        <fullName evidence="1">Uncharacterized protein</fullName>
    </submittedName>
</protein>